<keyword evidence="4" id="KW-0175">Coiled coil</keyword>
<organism evidence="8">
    <name type="scientific">Naegleria gruberi</name>
    <name type="common">Amoeba</name>
    <dbReference type="NCBI Taxonomy" id="5762"/>
    <lineage>
        <taxon>Eukaryota</taxon>
        <taxon>Discoba</taxon>
        <taxon>Heterolobosea</taxon>
        <taxon>Tetramitia</taxon>
        <taxon>Eutetramitia</taxon>
        <taxon>Vahlkampfiidae</taxon>
        <taxon>Naegleria</taxon>
    </lineage>
</organism>
<evidence type="ECO:0000259" key="6">
    <source>
        <dbReference type="Pfam" id="PF04821"/>
    </source>
</evidence>
<dbReference type="OrthoDB" id="310853at2759"/>
<dbReference type="eggNOG" id="KOG1974">
    <property type="taxonomic scope" value="Eukaryota"/>
</dbReference>
<dbReference type="STRING" id="5762.D2W050"/>
<evidence type="ECO:0000256" key="3">
    <source>
        <dbReference type="ARBA" id="ARBA00023306"/>
    </source>
</evidence>
<feature type="compositionally biased region" description="Basic residues" evidence="5">
    <location>
        <begin position="934"/>
        <end position="946"/>
    </location>
</feature>
<name>D2W050_NAEGR</name>
<dbReference type="KEGG" id="ngr:NAEGRDRAFT_53653"/>
<feature type="compositionally biased region" description="Acidic residues" evidence="5">
    <location>
        <begin position="18"/>
        <end position="32"/>
    </location>
</feature>
<feature type="compositionally biased region" description="Basic residues" evidence="5">
    <location>
        <begin position="1007"/>
        <end position="1016"/>
    </location>
</feature>
<dbReference type="InterPro" id="IPR044998">
    <property type="entry name" value="Timeless"/>
</dbReference>
<dbReference type="VEuPathDB" id="AmoebaDB:NAEGRDRAFT_53653"/>
<sequence>MDFDDELEYQFADTTTEANDDEEEEKDFENLQDDFREGASEEQISEEELHFQQNIKPHILDTIRLLTSFIIFKDDEELSFEENTEVYAAKRKACIESLQDLQEITKEDLTKRERRVWTLLIETNIHKNELFSLLSHHRNDYDIVREVIDLLVILSESPDQNNPRFRKFSARGGASERKRAIFYFGKQMKILQRFKQALLSTKYLPIISWTLMNKENESALKSKMIIDEENKRRVLTEADLYFIAIFKLLNNLLSIPDAKHGKVLQTEELQTRMQDVLVKQLQNDCQFLDYALVKMTKFIENYNEVSSQSEMKRLSESYLLFTKFATMLFWNESVKDLFEASNPIIPNSNDIVMSQNEENMEMDNSELKRLLRKEKMYKDQVKSLILTGRHSRFQGSLLERESNVSKVISKNKDAQKLSALLEENEEYDAEKENKKNDVKIQKTFVVQNVTHMNTAHMYAASDNPFLVGGGQQKASSTGARFGTKRFNVMSDKMELRFSPSSLETRKIIKNFADDLYRGCFNTLIQLTLQTIIKQQEDSIAINNELDQKSTKEALDHESERNFLFLGQFMLGYNRYKYLQKKKREEQRSSGETVGFDIALISTLLKEGVVSMIFKKLLSDYFYTQNTFNLTFVIGFLRELFTTFRWMGDKNYSGSDASTWGRIVSIHLHHILYDPTNMESLVRLVREYKPYQNSIKYLSHLVLLVDLFITVINENISIEAFFMKSKKGESSTTEDEEEEEENDSAKQKRFELDGFRRRFANPSVLKQYMYLFRFYDVNPPEVNQSIIQIFKYIIEELDMEFMMFRASFLKLCFNILSNKTFIHDSLGSFERKVNEEVIDFVLSIVKNFFKRVDEDPFTVCETLHWSTMGEVSLLNHADFGRSATEGRASRPAEADDLDDFIQGEEEEEDALEAIRRDEARGVDEEEELPQEEKKKKDKKKNKKKKDKKKDETEENQAEEGTEENQEVKKKKKDKKKDKKKKDKKKSKKRKERDEEETEETEDTERSEKKKKKKKKKEKQQQEESLQEEEEPQVEEEMADEEDRLLLSSDDSDDEKSRGRLKKVTQKRVLPNSFLNLDFEDE</sequence>
<dbReference type="PANTHER" id="PTHR22940">
    <property type="entry name" value="TIMEOUT/TIMELESS-2"/>
    <property type="match status" value="1"/>
</dbReference>
<reference evidence="7 8" key="1">
    <citation type="journal article" date="2010" name="Cell">
        <title>The genome of Naegleria gruberi illuminates early eukaryotic versatility.</title>
        <authorList>
            <person name="Fritz-Laylin L.K."/>
            <person name="Prochnik S.E."/>
            <person name="Ginger M.L."/>
            <person name="Dacks J.B."/>
            <person name="Carpenter M.L."/>
            <person name="Field M.C."/>
            <person name="Kuo A."/>
            <person name="Paredez A."/>
            <person name="Chapman J."/>
            <person name="Pham J."/>
            <person name="Shu S."/>
            <person name="Neupane R."/>
            <person name="Cipriano M."/>
            <person name="Mancuso J."/>
            <person name="Tu H."/>
            <person name="Salamov A."/>
            <person name="Lindquist E."/>
            <person name="Shapiro H."/>
            <person name="Lucas S."/>
            <person name="Grigoriev I.V."/>
            <person name="Cande W.Z."/>
            <person name="Fulton C."/>
            <person name="Rokhsar D.S."/>
            <person name="Dawson S.C."/>
        </authorList>
    </citation>
    <scope>NUCLEOTIDE SEQUENCE [LARGE SCALE GENOMIC DNA]</scope>
    <source>
        <strain evidence="7 8">NEG-M</strain>
    </source>
</reference>
<accession>D2W050</accession>
<dbReference type="GO" id="GO:0006281">
    <property type="term" value="P:DNA repair"/>
    <property type="evidence" value="ECO:0007669"/>
    <property type="project" value="TreeGrafter"/>
</dbReference>
<dbReference type="EMBL" id="GG738917">
    <property type="protein sequence ID" value="EFC37514.1"/>
    <property type="molecule type" value="Genomic_DNA"/>
</dbReference>
<dbReference type="Pfam" id="PF04821">
    <property type="entry name" value="TIMELESS"/>
    <property type="match status" value="1"/>
</dbReference>
<keyword evidence="2" id="KW-0539">Nucleus</keyword>
<evidence type="ECO:0000256" key="5">
    <source>
        <dbReference type="SAM" id="MobiDB-lite"/>
    </source>
</evidence>
<dbReference type="PANTHER" id="PTHR22940:SF4">
    <property type="entry name" value="PROTEIN TIMELESS HOMOLOG"/>
    <property type="match status" value="1"/>
</dbReference>
<dbReference type="GO" id="GO:0000076">
    <property type="term" value="P:DNA replication checkpoint signaling"/>
    <property type="evidence" value="ECO:0007669"/>
    <property type="project" value="TreeGrafter"/>
</dbReference>
<comment type="subcellular location">
    <subcellularLocation>
        <location evidence="1">Nucleus</location>
    </subcellularLocation>
</comment>
<keyword evidence="3" id="KW-0131">Cell cycle</keyword>
<feature type="region of interest" description="Disordered" evidence="5">
    <location>
        <begin position="912"/>
        <end position="1080"/>
    </location>
</feature>
<dbReference type="InterPro" id="IPR006906">
    <property type="entry name" value="Timeless_N"/>
</dbReference>
<dbReference type="GeneID" id="8863187"/>
<evidence type="ECO:0000313" key="7">
    <source>
        <dbReference type="EMBL" id="EFC37514.1"/>
    </source>
</evidence>
<proteinExistence type="predicted"/>
<dbReference type="RefSeq" id="XP_002670258.1">
    <property type="nucleotide sequence ID" value="XM_002670212.1"/>
</dbReference>
<evidence type="ECO:0000256" key="4">
    <source>
        <dbReference type="SAM" id="Coils"/>
    </source>
</evidence>
<dbReference type="InParanoid" id="D2W050"/>
<dbReference type="GO" id="GO:0031298">
    <property type="term" value="C:replication fork protection complex"/>
    <property type="evidence" value="ECO:0007669"/>
    <property type="project" value="TreeGrafter"/>
</dbReference>
<feature type="coiled-coil region" evidence="4">
    <location>
        <begin position="410"/>
        <end position="437"/>
    </location>
</feature>
<evidence type="ECO:0000256" key="2">
    <source>
        <dbReference type="ARBA" id="ARBA00023242"/>
    </source>
</evidence>
<evidence type="ECO:0000313" key="8">
    <source>
        <dbReference type="Proteomes" id="UP000006671"/>
    </source>
</evidence>
<dbReference type="GO" id="GO:0043111">
    <property type="term" value="P:replication fork arrest"/>
    <property type="evidence" value="ECO:0007669"/>
    <property type="project" value="TreeGrafter"/>
</dbReference>
<feature type="region of interest" description="Disordered" evidence="5">
    <location>
        <begin position="1"/>
        <end position="43"/>
    </location>
</feature>
<feature type="compositionally biased region" description="Basic residues" evidence="5">
    <location>
        <begin position="967"/>
        <end position="989"/>
    </location>
</feature>
<feature type="compositionally biased region" description="Acidic residues" evidence="5">
    <location>
        <begin position="951"/>
        <end position="963"/>
    </location>
</feature>
<feature type="compositionally biased region" description="Acidic residues" evidence="5">
    <location>
        <begin position="1023"/>
        <end position="1041"/>
    </location>
</feature>
<gene>
    <name evidence="7" type="ORF">NAEGRDRAFT_53653</name>
</gene>
<keyword evidence="8" id="KW-1185">Reference proteome</keyword>
<dbReference type="GO" id="GO:0003677">
    <property type="term" value="F:DNA binding"/>
    <property type="evidence" value="ECO:0007669"/>
    <property type="project" value="TreeGrafter"/>
</dbReference>
<dbReference type="AlphaFoldDB" id="D2W050"/>
<dbReference type="OMA" id="DKMELRF"/>
<dbReference type="Proteomes" id="UP000006671">
    <property type="component" value="Unassembled WGS sequence"/>
</dbReference>
<evidence type="ECO:0000256" key="1">
    <source>
        <dbReference type="ARBA" id="ARBA00004123"/>
    </source>
</evidence>
<feature type="compositionally biased region" description="Basic and acidic residues" evidence="5">
    <location>
        <begin position="912"/>
        <end position="921"/>
    </location>
</feature>
<feature type="domain" description="Timeless N-terminal" evidence="6">
    <location>
        <begin position="91"/>
        <end position="397"/>
    </location>
</feature>
<feature type="compositionally biased region" description="Acidic residues" evidence="5">
    <location>
        <begin position="992"/>
        <end position="1003"/>
    </location>
</feature>
<protein>
    <submittedName>
        <fullName evidence="7">Predicted protein</fullName>
    </submittedName>
</protein>